<evidence type="ECO:0000313" key="2">
    <source>
        <dbReference type="EMBL" id="CDH46356.1"/>
    </source>
</evidence>
<dbReference type="AlphaFoldDB" id="A0A7U7J3N8"/>
<dbReference type="EMBL" id="CBTK010000258">
    <property type="protein sequence ID" value="CDH46356.1"/>
    <property type="molecule type" value="Genomic_DNA"/>
</dbReference>
<accession>A0A7U7J3N8</accession>
<proteinExistence type="predicted"/>
<gene>
    <name evidence="2" type="ORF">BN874_430008</name>
</gene>
<evidence type="ECO:0000313" key="3">
    <source>
        <dbReference type="Proteomes" id="UP000019184"/>
    </source>
</evidence>
<organism evidence="2 3">
    <name type="scientific">Candidatus Contendobacter odensis Run_B_J11</name>
    <dbReference type="NCBI Taxonomy" id="1400861"/>
    <lineage>
        <taxon>Bacteria</taxon>
        <taxon>Pseudomonadati</taxon>
        <taxon>Pseudomonadota</taxon>
        <taxon>Gammaproteobacteria</taxon>
        <taxon>Candidatus Competibacteraceae</taxon>
        <taxon>Candidatus Contendibacter</taxon>
    </lineage>
</organism>
<dbReference type="Proteomes" id="UP000019184">
    <property type="component" value="Unassembled WGS sequence"/>
</dbReference>
<comment type="caution">
    <text evidence="2">The sequence shown here is derived from an EMBL/GenBank/DDBJ whole genome shotgun (WGS) entry which is preliminary data.</text>
</comment>
<keyword evidence="3" id="KW-1185">Reference proteome</keyword>
<sequence>MFRRKTIHIVGNMADMSQSPISGRGVSESSALNSYGSSILGHKALLAGGVFRRMKLTSGDKTVEMSQSPISGRGVSE</sequence>
<protein>
    <submittedName>
        <fullName evidence="2">Uncharacterized protein</fullName>
    </submittedName>
</protein>
<reference evidence="2 3" key="1">
    <citation type="journal article" date="2014" name="ISME J.">
        <title>Candidatus Competibacter-lineage genomes retrieved from metagenomes reveal functional metabolic diversity.</title>
        <authorList>
            <person name="McIlroy S.J."/>
            <person name="Albertsen M."/>
            <person name="Andresen E.K."/>
            <person name="Saunders A.M."/>
            <person name="Kristiansen R."/>
            <person name="Stokholm-Bjerregaard M."/>
            <person name="Nielsen K.L."/>
            <person name="Nielsen P.H."/>
        </authorList>
    </citation>
    <scope>NUCLEOTIDE SEQUENCE [LARGE SCALE GENOMIC DNA]</scope>
    <source>
        <strain evidence="2 3">Run_B_J11</strain>
    </source>
</reference>
<name>A0A7U7J3N8_9GAMM</name>
<evidence type="ECO:0000256" key="1">
    <source>
        <dbReference type="SAM" id="MobiDB-lite"/>
    </source>
</evidence>
<feature type="region of interest" description="Disordered" evidence="1">
    <location>
        <begin position="57"/>
        <end position="77"/>
    </location>
</feature>